<sequence>MVVARSRHSGISVTVREPETTAQAQTSSKPTRGCRRVRDSGQPRTLIDLATTRLRQATVRGRQADP</sequence>
<protein>
    <submittedName>
        <fullName evidence="2">Uncharacterized protein</fullName>
    </submittedName>
</protein>
<evidence type="ECO:0000256" key="1">
    <source>
        <dbReference type="SAM" id="MobiDB-lite"/>
    </source>
</evidence>
<proteinExistence type="predicted"/>
<accession>A0ABX6B424</accession>
<dbReference type="Proteomes" id="UP000326041">
    <property type="component" value="Chromosome"/>
</dbReference>
<evidence type="ECO:0000313" key="3">
    <source>
        <dbReference type="Proteomes" id="UP000326041"/>
    </source>
</evidence>
<organism evidence="2 3">
    <name type="scientific">Streptomyces prasinus</name>
    <dbReference type="NCBI Taxonomy" id="67345"/>
    <lineage>
        <taxon>Bacteria</taxon>
        <taxon>Bacillati</taxon>
        <taxon>Actinomycetota</taxon>
        <taxon>Actinomycetes</taxon>
        <taxon>Kitasatosporales</taxon>
        <taxon>Streptomycetaceae</taxon>
        <taxon>Streptomyces</taxon>
    </lineage>
</organism>
<gene>
    <name evidence="2" type="ORF">CP972_27525</name>
</gene>
<feature type="region of interest" description="Disordered" evidence="1">
    <location>
        <begin position="1"/>
        <end position="66"/>
    </location>
</feature>
<reference evidence="2 3" key="1">
    <citation type="submission" date="2017-09" db="EMBL/GenBank/DDBJ databases">
        <authorList>
            <person name="Lee N."/>
            <person name="Cho B.-K."/>
        </authorList>
    </citation>
    <scope>NUCLEOTIDE SEQUENCE [LARGE SCALE GENOMIC DNA]</scope>
    <source>
        <strain evidence="2 3">ATCC 13879</strain>
    </source>
</reference>
<keyword evidence="3" id="KW-1185">Reference proteome</keyword>
<feature type="compositionally biased region" description="Polar residues" evidence="1">
    <location>
        <begin position="20"/>
        <end position="30"/>
    </location>
</feature>
<name>A0ABX6B424_9ACTN</name>
<dbReference type="EMBL" id="CP023697">
    <property type="protein sequence ID" value="QEV08874.1"/>
    <property type="molecule type" value="Genomic_DNA"/>
</dbReference>
<evidence type="ECO:0000313" key="2">
    <source>
        <dbReference type="EMBL" id="QEV08874.1"/>
    </source>
</evidence>